<evidence type="ECO:0000256" key="1">
    <source>
        <dbReference type="ARBA" id="ARBA00022553"/>
    </source>
</evidence>
<proteinExistence type="predicted"/>
<gene>
    <name evidence="4" type="ORF">ADIARSV_3656</name>
</gene>
<dbReference type="InterPro" id="IPR036388">
    <property type="entry name" value="WH-like_DNA-bd_sf"/>
</dbReference>
<dbReference type="Pfam" id="PF07495">
    <property type="entry name" value="Y_Y_Y"/>
    <property type="match status" value="1"/>
</dbReference>
<keyword evidence="2" id="KW-0472">Membrane</keyword>
<dbReference type="InterPro" id="IPR016032">
    <property type="entry name" value="Sig_transdc_resp-reg_C-effctor"/>
</dbReference>
<sequence length="969" mass="110872">MHKLRDAGVFLLCTVMLIWTSEITRASDIKSLGVPYVQNYTKTTYHSGNQNWCITKDQSGIMYYGNSEGLLSFDGHYWQQYKLPNHLIVRSVSADGKGKVYVGAFGEFGYWAYNTRGRFVYTSFLKLLPENYTLKDEIWKIFVDGKRVIFQSFGSIFIFESGKIHIVESKTPFYFLLKAGSHFFVKAMGNGFFELKGNKLDDVNGSEILGSAAVLSVLPFSGNRFLIGTAKEGLFIYDGSTIKPFVNQADVFLKTYQLNNGCVVMGRYFAFGTILNGIVILDESGRIVQRINKSSGLQNNTVLSLYSDNEQNLWAGLDNGIDRIELNSSLYFYFDKKGDIGTVYSSIIHQNKIYLGTNHGLFYSDLNSTVELSNFQLFDFQLVPNSQGQVWDLSLIDGQLLCGHNDGTFAVTGNVLTKISSVSGGWIIRRLALNPAYFIQGTYNGLIVYRKGTSGKWVYSHKISGFNEPSRYLEQDNKGQIWVGHAYKGLYKLQLSNDLRKVIKIDYYSRKNGLPGSYHINVFKIENQVVFSSDSGFYIFDEISNSFAKYQQLNRGLGLFRLSNKIISAAPKKYWFINHGKVALVNFEEAGKIKVDSSRFTVLDGRMVQYYENISRINGSLYLISIDEGFAIYTGNNTNDYSPSHIPKVLIRAIENITYGNRVISETVASGPTEIPYRLNNIKISYSLPYYRQAKISYQYYLEGYSDQWSPLSSQAAKEFTNLSQGKYTFKVRALIDGKIKSDVSAFTFTILPPWYLSFWALLFYIAIHIGAFLLLRKLYFANIRRHQERIGQKLKHEQEEHLKQESILSEQKIINIKNKQLQTDLESKSRELASSAMNIVSKNELLQKIRDELHKLKDNSGSKLGENQLKRIEHVIDEGLNDERDFHIFEKSFNDAHENFFKKLKSQHPNLVPNDLKLCAYMRMNMSSKEIASLLNISLRGVEIRRYRLRKKLNLDHDKNLAEFFIEL</sequence>
<dbReference type="Gene3D" id="2.60.40.10">
    <property type="entry name" value="Immunoglobulins"/>
    <property type="match status" value="1"/>
</dbReference>
<keyword evidence="2" id="KW-1133">Transmembrane helix</keyword>
<dbReference type="SUPFAM" id="SSF46894">
    <property type="entry name" value="C-terminal effector domain of the bipartite response regulators"/>
    <property type="match status" value="1"/>
</dbReference>
<dbReference type="InterPro" id="IPR011123">
    <property type="entry name" value="Y_Y_Y"/>
</dbReference>
<dbReference type="Proteomes" id="UP000014174">
    <property type="component" value="Unassembled WGS sequence"/>
</dbReference>
<evidence type="ECO:0000313" key="4">
    <source>
        <dbReference type="EMBL" id="EOR93237.1"/>
    </source>
</evidence>
<evidence type="ECO:0000259" key="3">
    <source>
        <dbReference type="Pfam" id="PF07495"/>
    </source>
</evidence>
<dbReference type="GO" id="GO:0003677">
    <property type="term" value="F:DNA binding"/>
    <property type="evidence" value="ECO:0007669"/>
    <property type="project" value="InterPro"/>
</dbReference>
<dbReference type="AlphaFoldDB" id="R9GN35"/>
<evidence type="ECO:0000313" key="5">
    <source>
        <dbReference type="Proteomes" id="UP000014174"/>
    </source>
</evidence>
<reference evidence="4 5" key="1">
    <citation type="journal article" date="2013" name="Genome Announc.">
        <title>Draft Genome Sequence of Arcticibacter svalbardensis Strain MN12-7T, a Member of the Family Sphingobacteriaceae Isolated from an Arctic Soil Sample.</title>
        <authorList>
            <person name="Shivaji S."/>
            <person name="Ara S."/>
            <person name="Prasad S."/>
            <person name="Manasa B.P."/>
            <person name="Begum Z."/>
            <person name="Singh A."/>
            <person name="Kumar Pinnaka A."/>
        </authorList>
    </citation>
    <scope>NUCLEOTIDE SEQUENCE [LARGE SCALE GENOMIC DNA]</scope>
    <source>
        <strain evidence="4 5">MN12-7</strain>
    </source>
</reference>
<evidence type="ECO:0000256" key="2">
    <source>
        <dbReference type="SAM" id="Phobius"/>
    </source>
</evidence>
<dbReference type="PANTHER" id="PTHR43547:SF2">
    <property type="entry name" value="HYBRID SIGNAL TRANSDUCTION HISTIDINE KINASE C"/>
    <property type="match status" value="1"/>
</dbReference>
<dbReference type="InterPro" id="IPR011047">
    <property type="entry name" value="Quinoprotein_ADH-like_sf"/>
</dbReference>
<dbReference type="EMBL" id="AQPN01000125">
    <property type="protein sequence ID" value="EOR93237.1"/>
    <property type="molecule type" value="Genomic_DNA"/>
</dbReference>
<dbReference type="InterPro" id="IPR013783">
    <property type="entry name" value="Ig-like_fold"/>
</dbReference>
<dbReference type="PANTHER" id="PTHR43547">
    <property type="entry name" value="TWO-COMPONENT HISTIDINE KINASE"/>
    <property type="match status" value="1"/>
</dbReference>
<dbReference type="RefSeq" id="WP_016196881.1">
    <property type="nucleotide sequence ID" value="NZ_AQPN01000125.1"/>
</dbReference>
<dbReference type="GO" id="GO:0006355">
    <property type="term" value="P:regulation of DNA-templated transcription"/>
    <property type="evidence" value="ECO:0007669"/>
    <property type="project" value="InterPro"/>
</dbReference>
<feature type="domain" description="Two component regulator three Y" evidence="3">
    <location>
        <begin position="692"/>
        <end position="751"/>
    </location>
</feature>
<dbReference type="eggNOG" id="COG2771">
    <property type="taxonomic scope" value="Bacteria"/>
</dbReference>
<dbReference type="PROSITE" id="PS50270">
    <property type="entry name" value="NGF_2"/>
    <property type="match status" value="1"/>
</dbReference>
<protein>
    <recommendedName>
        <fullName evidence="3">Two component regulator three Y domain-containing protein</fullName>
    </recommendedName>
</protein>
<accession>R9GN35</accession>
<dbReference type="PATRIC" id="fig|1150600.3.peg.3623"/>
<organism evidence="4 5">
    <name type="scientific">Arcticibacter svalbardensis MN12-7</name>
    <dbReference type="NCBI Taxonomy" id="1150600"/>
    <lineage>
        <taxon>Bacteria</taxon>
        <taxon>Pseudomonadati</taxon>
        <taxon>Bacteroidota</taxon>
        <taxon>Sphingobacteriia</taxon>
        <taxon>Sphingobacteriales</taxon>
        <taxon>Sphingobacteriaceae</taxon>
        <taxon>Arcticibacter</taxon>
    </lineage>
</organism>
<dbReference type="Gene3D" id="1.10.10.10">
    <property type="entry name" value="Winged helix-like DNA-binding domain superfamily/Winged helix DNA-binding domain"/>
    <property type="match status" value="1"/>
</dbReference>
<dbReference type="GO" id="GO:0000155">
    <property type="term" value="F:phosphorelay sensor kinase activity"/>
    <property type="evidence" value="ECO:0007669"/>
    <property type="project" value="TreeGrafter"/>
</dbReference>
<dbReference type="eggNOG" id="COG3292">
    <property type="taxonomic scope" value="Bacteria"/>
</dbReference>
<keyword evidence="5" id="KW-1185">Reference proteome</keyword>
<dbReference type="SUPFAM" id="SSF50998">
    <property type="entry name" value="Quinoprotein alcohol dehydrogenase-like"/>
    <property type="match status" value="1"/>
</dbReference>
<dbReference type="STRING" id="1150600.ADIARSV_3656"/>
<feature type="transmembrane region" description="Helical" evidence="2">
    <location>
        <begin position="755"/>
        <end position="776"/>
    </location>
</feature>
<keyword evidence="2" id="KW-0812">Transmembrane</keyword>
<keyword evidence="1" id="KW-0597">Phosphoprotein</keyword>
<dbReference type="InterPro" id="IPR015943">
    <property type="entry name" value="WD40/YVTN_repeat-like_dom_sf"/>
</dbReference>
<dbReference type="Gene3D" id="2.130.10.10">
    <property type="entry name" value="YVTN repeat-like/Quinoprotein amine dehydrogenase"/>
    <property type="match status" value="3"/>
</dbReference>
<comment type="caution">
    <text evidence="4">The sequence shown here is derived from an EMBL/GenBank/DDBJ whole genome shotgun (WGS) entry which is preliminary data.</text>
</comment>
<name>R9GN35_9SPHI</name>